<gene>
    <name evidence="1" type="ORF">UT63_C0103G0001</name>
</gene>
<feature type="non-terminal residue" evidence="1">
    <location>
        <position position="1"/>
    </location>
</feature>
<dbReference type="EMBL" id="LBXN01000103">
    <property type="protein sequence ID" value="KKR30251.1"/>
    <property type="molecule type" value="Genomic_DNA"/>
</dbReference>
<organism evidence="1 2">
    <name type="scientific">Candidatus Gottesmanbacteria bacterium GW2011_GWC2_39_8</name>
    <dbReference type="NCBI Taxonomy" id="1618450"/>
    <lineage>
        <taxon>Bacteria</taxon>
        <taxon>Candidatus Gottesmaniibacteriota</taxon>
    </lineage>
</organism>
<dbReference type="GO" id="GO:0008168">
    <property type="term" value="F:methyltransferase activity"/>
    <property type="evidence" value="ECO:0007669"/>
    <property type="project" value="UniProtKB-KW"/>
</dbReference>
<accession>A0A0G0PYU5</accession>
<dbReference type="Proteomes" id="UP000034539">
    <property type="component" value="Unassembled WGS sequence"/>
</dbReference>
<keyword evidence="1" id="KW-0489">Methyltransferase</keyword>
<protein>
    <submittedName>
        <fullName evidence="1">Methyltransferase</fullName>
    </submittedName>
</protein>
<sequence>EPQNCHGNNMIPITFAKFNNNENNICTDVCYPRVEKVIKGYKNTKGDKVEGLGGNLKYFKTDFVDAEPTDKNKKKLTEQATEMLCIREGTFEPVTEQKRFKIFKSNSHSTGIIFDQLAIPEFKKAIKDLKGKFSVYVFSLGDDTFDDEFEDVRQKVKLSPIPEAILKVYRRIFR</sequence>
<comment type="caution">
    <text evidence="1">The sequence shown here is derived from an EMBL/GenBank/DDBJ whole genome shotgun (WGS) entry which is preliminary data.</text>
</comment>
<keyword evidence="1" id="KW-0808">Transferase</keyword>
<dbReference type="GO" id="GO:0032259">
    <property type="term" value="P:methylation"/>
    <property type="evidence" value="ECO:0007669"/>
    <property type="project" value="UniProtKB-KW"/>
</dbReference>
<evidence type="ECO:0000313" key="2">
    <source>
        <dbReference type="Proteomes" id="UP000034539"/>
    </source>
</evidence>
<evidence type="ECO:0000313" key="1">
    <source>
        <dbReference type="EMBL" id="KKR30251.1"/>
    </source>
</evidence>
<dbReference type="AlphaFoldDB" id="A0A0G0PYU5"/>
<proteinExistence type="predicted"/>
<reference evidence="1 2" key="1">
    <citation type="journal article" date="2015" name="Nature">
        <title>rRNA introns, odd ribosomes, and small enigmatic genomes across a large radiation of phyla.</title>
        <authorList>
            <person name="Brown C.T."/>
            <person name="Hug L.A."/>
            <person name="Thomas B.C."/>
            <person name="Sharon I."/>
            <person name="Castelle C.J."/>
            <person name="Singh A."/>
            <person name="Wilkins M.J."/>
            <person name="Williams K.H."/>
            <person name="Banfield J.F."/>
        </authorList>
    </citation>
    <scope>NUCLEOTIDE SEQUENCE [LARGE SCALE GENOMIC DNA]</scope>
</reference>
<name>A0A0G0PYU5_9BACT</name>